<sequence>MGSETKLPPHLEEQRTRIFCGKDAPTHARSNNFSGAYRSLGEDHSFDNASFKENFRIDIKRMDSEVMEFDMIGVDASIANAFRRILIADVPTMAIEKVFIANNSSIMQDEVLAHRLGLIPLRVDAKKFDYRTEDEAATEQNTIVFRLKMKCSRLADGRLENDAVLSEHLEWLPAGSELPEDSDSKFTHYNRDQSEFYGEPIACADDKIVINKMRPGQEIELEAHAVKGEGKTHAKWSPVATAFYRLLPEVTLKQEITGEEAHALKKKCPKDVFDIEDIGGTTKATVVNARACTICRECIREPGAENFVDLKRVKDHFIFTIESAGQYHPRELFIDAIGKLRLKCQKMIQLTH</sequence>
<dbReference type="GO" id="GO:0003899">
    <property type="term" value="F:DNA-directed RNA polymerase activity"/>
    <property type="evidence" value="ECO:0007669"/>
    <property type="project" value="InterPro"/>
</dbReference>
<dbReference type="InterPro" id="IPR050518">
    <property type="entry name" value="Rpo3/RPB3_RNA_Pol_subunit"/>
</dbReference>
<dbReference type="GO" id="GO:0006351">
    <property type="term" value="P:DNA-templated transcription"/>
    <property type="evidence" value="ECO:0007669"/>
    <property type="project" value="InterPro"/>
</dbReference>
<dbReference type="CDD" id="cd07032">
    <property type="entry name" value="RNAP_I_II_AC40"/>
    <property type="match status" value="1"/>
</dbReference>
<dbReference type="GO" id="GO:0046983">
    <property type="term" value="F:protein dimerization activity"/>
    <property type="evidence" value="ECO:0007669"/>
    <property type="project" value="InterPro"/>
</dbReference>
<dbReference type="EMBL" id="LGRX02001836">
    <property type="protein sequence ID" value="KAK3285408.1"/>
    <property type="molecule type" value="Genomic_DNA"/>
</dbReference>
<evidence type="ECO:0000256" key="4">
    <source>
        <dbReference type="ARBA" id="ARBA00023163"/>
    </source>
</evidence>
<feature type="domain" description="DNA-directed RNA polymerase RpoA/D/Rpb3-type" evidence="8">
    <location>
        <begin position="66"/>
        <end position="350"/>
    </location>
</feature>
<evidence type="ECO:0000256" key="2">
    <source>
        <dbReference type="ARBA" id="ARBA00022083"/>
    </source>
</evidence>
<evidence type="ECO:0000313" key="9">
    <source>
        <dbReference type="EMBL" id="KAK3285408.1"/>
    </source>
</evidence>
<comment type="subcellular location">
    <subcellularLocation>
        <location evidence="1">Nucleus</location>
    </subcellularLocation>
</comment>
<evidence type="ECO:0000256" key="3">
    <source>
        <dbReference type="ARBA" id="ARBA00022478"/>
    </source>
</evidence>
<dbReference type="InterPro" id="IPR036603">
    <property type="entry name" value="RBP11-like"/>
</dbReference>
<dbReference type="GO" id="GO:0003677">
    <property type="term" value="F:DNA binding"/>
    <property type="evidence" value="ECO:0007669"/>
    <property type="project" value="InterPro"/>
</dbReference>
<dbReference type="Pfam" id="PF01193">
    <property type="entry name" value="RNA_pol_L"/>
    <property type="match status" value="1"/>
</dbReference>
<protein>
    <recommendedName>
        <fullName evidence="2">DNA-directed RNA polymerases I and III subunit RPAC1</fullName>
    </recommendedName>
    <alternativeName>
        <fullName evidence="7">Plastid-encoded RNA polymerase subunit alpha</fullName>
    </alternativeName>
</protein>
<comment type="similarity">
    <text evidence="6">Belongs to the archaeal Rpo3/eukaryotic RPB3 RNA polymerase subunit family.</text>
</comment>
<dbReference type="Gene3D" id="2.170.120.12">
    <property type="entry name" value="DNA-directed RNA polymerase, insert domain"/>
    <property type="match status" value="1"/>
</dbReference>
<evidence type="ECO:0000259" key="8">
    <source>
        <dbReference type="SMART" id="SM00662"/>
    </source>
</evidence>
<gene>
    <name evidence="9" type="ORF">CYMTET_6991</name>
</gene>
<keyword evidence="10" id="KW-1185">Reference proteome</keyword>
<evidence type="ECO:0000256" key="1">
    <source>
        <dbReference type="ARBA" id="ARBA00004123"/>
    </source>
</evidence>
<dbReference type="PANTHER" id="PTHR11800">
    <property type="entry name" value="DNA-DIRECTED RNA POLYMERASE"/>
    <property type="match status" value="1"/>
</dbReference>
<evidence type="ECO:0000256" key="5">
    <source>
        <dbReference type="ARBA" id="ARBA00023242"/>
    </source>
</evidence>
<dbReference type="GO" id="GO:0005736">
    <property type="term" value="C:RNA polymerase I complex"/>
    <property type="evidence" value="ECO:0007669"/>
    <property type="project" value="TreeGrafter"/>
</dbReference>
<keyword evidence="5" id="KW-0539">Nucleus</keyword>
<dbReference type="InterPro" id="IPR022842">
    <property type="entry name" value="RNAP_Rpo3/Rpb3/RPAC1"/>
</dbReference>
<dbReference type="SUPFAM" id="SSF56553">
    <property type="entry name" value="Insert subdomain of RNA polymerase alpha subunit"/>
    <property type="match status" value="1"/>
</dbReference>
<dbReference type="InterPro" id="IPR036643">
    <property type="entry name" value="RNApol_insert_sf"/>
</dbReference>
<dbReference type="PANTHER" id="PTHR11800:SF13">
    <property type="entry name" value="DNA-DIRECTED RNA POLYMERASES I AND III SUBUNIT RPAC1"/>
    <property type="match status" value="1"/>
</dbReference>
<reference evidence="9 10" key="1">
    <citation type="journal article" date="2015" name="Genome Biol. Evol.">
        <title>Comparative Genomics of a Bacterivorous Green Alga Reveals Evolutionary Causalities and Consequences of Phago-Mixotrophic Mode of Nutrition.</title>
        <authorList>
            <person name="Burns J.A."/>
            <person name="Paasch A."/>
            <person name="Narechania A."/>
            <person name="Kim E."/>
        </authorList>
    </citation>
    <scope>NUCLEOTIDE SEQUENCE [LARGE SCALE GENOMIC DNA]</scope>
    <source>
        <strain evidence="9 10">PLY_AMNH</strain>
    </source>
</reference>
<dbReference type="Gene3D" id="3.30.1360.10">
    <property type="entry name" value="RNA polymerase, RBP11-like subunit"/>
    <property type="match status" value="1"/>
</dbReference>
<proteinExistence type="inferred from homology"/>
<accession>A0AAE0LHG8</accession>
<keyword evidence="4" id="KW-0804">Transcription</keyword>
<name>A0AAE0LHG8_9CHLO</name>
<dbReference type="SUPFAM" id="SSF55257">
    <property type="entry name" value="RBP11-like subunits of RNA polymerase"/>
    <property type="match status" value="1"/>
</dbReference>
<organism evidence="9 10">
    <name type="scientific">Cymbomonas tetramitiformis</name>
    <dbReference type="NCBI Taxonomy" id="36881"/>
    <lineage>
        <taxon>Eukaryota</taxon>
        <taxon>Viridiplantae</taxon>
        <taxon>Chlorophyta</taxon>
        <taxon>Pyramimonadophyceae</taxon>
        <taxon>Pyramimonadales</taxon>
        <taxon>Pyramimonadaceae</taxon>
        <taxon>Cymbomonas</taxon>
    </lineage>
</organism>
<keyword evidence="3" id="KW-0240">DNA-directed RNA polymerase</keyword>
<dbReference type="AlphaFoldDB" id="A0AAE0LHG8"/>
<dbReference type="Proteomes" id="UP001190700">
    <property type="component" value="Unassembled WGS sequence"/>
</dbReference>
<dbReference type="InterPro" id="IPR033901">
    <property type="entry name" value="RNAPI/III_AC40"/>
</dbReference>
<comment type="caution">
    <text evidence="9">The sequence shown here is derived from an EMBL/GenBank/DDBJ whole genome shotgun (WGS) entry which is preliminary data.</text>
</comment>
<dbReference type="GO" id="GO:0005666">
    <property type="term" value="C:RNA polymerase III complex"/>
    <property type="evidence" value="ECO:0007669"/>
    <property type="project" value="TreeGrafter"/>
</dbReference>
<dbReference type="Pfam" id="PF01000">
    <property type="entry name" value="RNA_pol_A_bac"/>
    <property type="match status" value="1"/>
</dbReference>
<dbReference type="PROSITE" id="PS00446">
    <property type="entry name" value="RNA_POL_D_30KD"/>
    <property type="match status" value="1"/>
</dbReference>
<dbReference type="InterPro" id="IPR011263">
    <property type="entry name" value="DNA-dir_RNA_pol_RpoA/D/Rpb3"/>
</dbReference>
<dbReference type="InterPro" id="IPR001514">
    <property type="entry name" value="DNA-dir_RNA_pol_30-40kDasu_CS"/>
</dbReference>
<dbReference type="SMART" id="SM00662">
    <property type="entry name" value="RPOLD"/>
    <property type="match status" value="1"/>
</dbReference>
<dbReference type="InterPro" id="IPR011262">
    <property type="entry name" value="DNA-dir_RNA_pol_insert"/>
</dbReference>
<evidence type="ECO:0000256" key="6">
    <source>
        <dbReference type="ARBA" id="ARBA00025804"/>
    </source>
</evidence>
<evidence type="ECO:0000256" key="7">
    <source>
        <dbReference type="ARBA" id="ARBA00031776"/>
    </source>
</evidence>
<evidence type="ECO:0000313" key="10">
    <source>
        <dbReference type="Proteomes" id="UP001190700"/>
    </source>
</evidence>
<dbReference type="HAMAP" id="MF_00320">
    <property type="entry name" value="RNApol_arch_Rpo3"/>
    <property type="match status" value="1"/>
</dbReference>